<dbReference type="GeneID" id="88857992"/>
<feature type="transmembrane region" description="Helical" evidence="5">
    <location>
        <begin position="313"/>
        <end position="337"/>
    </location>
</feature>
<comment type="subcellular location">
    <subcellularLocation>
        <location evidence="1">Membrane</location>
        <topology evidence="1">Multi-pass membrane protein</topology>
    </subcellularLocation>
</comment>
<organism evidence="7 8">
    <name type="scientific">Xenorhabdus griffiniae</name>
    <dbReference type="NCBI Taxonomy" id="351672"/>
    <lineage>
        <taxon>Bacteria</taxon>
        <taxon>Pseudomonadati</taxon>
        <taxon>Pseudomonadota</taxon>
        <taxon>Gammaproteobacteria</taxon>
        <taxon>Enterobacterales</taxon>
        <taxon>Morganellaceae</taxon>
        <taxon>Xenorhabdus</taxon>
    </lineage>
</organism>
<evidence type="ECO:0000256" key="1">
    <source>
        <dbReference type="ARBA" id="ARBA00004141"/>
    </source>
</evidence>
<feature type="transmembrane region" description="Helical" evidence="5">
    <location>
        <begin position="225"/>
        <end position="248"/>
    </location>
</feature>
<feature type="domain" description="O-antigen ligase-related" evidence="6">
    <location>
        <begin position="189"/>
        <end position="324"/>
    </location>
</feature>
<reference evidence="7 8" key="1">
    <citation type="journal article" date="2023" name="Access Microbiol">
        <title>The genome of a steinernematid-associated Pseudomonas piscis bacterium encodes the biosynthesis of insect toxins.</title>
        <authorList>
            <person name="Awori R.M."/>
            <person name="Hendre P."/>
            <person name="Amugune N.O."/>
        </authorList>
    </citation>
    <scope>NUCLEOTIDE SEQUENCE [LARGE SCALE GENOMIC DNA]</scope>
    <source>
        <strain evidence="7 8">97</strain>
    </source>
</reference>
<accession>A0ABY9XHX7</accession>
<sequence length="395" mass="46030">MKHTYREEKLAFFSMIIIFPGFFIYNYLLSLKIIMNIPYMTITPLLSVFIFSIIKLIKIKEKNTSLYLIECIFFLFIIYNLTIASINLIFNNKLKIDIFIWNIQQTIQLICLYIIGKYIFFTQKLKRQLLLLSTLIMVIFYLKFNSQRYLHFSLSGEGTSNYMSLGNVMFITFLMTYYNINNTFFKFIFFILSTLILLLLGARSELLVYVLCIPFFYIINTKKHIQTMLFLLIPIILFIFSTNLSFIIEIIPESRITDLFENKEKATSIIARIRLLNNGMNSILDNPILGDYGSYTLLPGQGIGSYIHNILSAWVNLGILGFMIQVLLLLFLIKGIFDFKNHPSNISKFYISLAFSTILMLIFSKQYLYMHLGFCIGLIANIKSNKSLLKLTGKK</sequence>
<feature type="transmembrane region" description="Helical" evidence="5">
    <location>
        <begin position="128"/>
        <end position="144"/>
    </location>
</feature>
<evidence type="ECO:0000256" key="3">
    <source>
        <dbReference type="ARBA" id="ARBA00022989"/>
    </source>
</evidence>
<protein>
    <submittedName>
        <fullName evidence="7">O-antigen polymerase</fullName>
    </submittedName>
</protein>
<keyword evidence="8" id="KW-1185">Reference proteome</keyword>
<feature type="transmembrane region" description="Helical" evidence="5">
    <location>
        <begin position="98"/>
        <end position="116"/>
    </location>
</feature>
<evidence type="ECO:0000259" key="6">
    <source>
        <dbReference type="Pfam" id="PF04932"/>
    </source>
</evidence>
<dbReference type="EMBL" id="CP133647">
    <property type="protein sequence ID" value="WNH02092.1"/>
    <property type="molecule type" value="Genomic_DNA"/>
</dbReference>
<dbReference type="RefSeq" id="WP_282885562.1">
    <property type="nucleotide sequence ID" value="NZ_CP133479.1"/>
</dbReference>
<dbReference type="InterPro" id="IPR007016">
    <property type="entry name" value="O-antigen_ligase-rel_domated"/>
</dbReference>
<evidence type="ECO:0000256" key="5">
    <source>
        <dbReference type="SAM" id="Phobius"/>
    </source>
</evidence>
<name>A0ABY9XHX7_9GAMM</name>
<feature type="transmembrane region" description="Helical" evidence="5">
    <location>
        <begin position="349"/>
        <end position="380"/>
    </location>
</feature>
<evidence type="ECO:0000313" key="7">
    <source>
        <dbReference type="EMBL" id="WNH02092.1"/>
    </source>
</evidence>
<evidence type="ECO:0000256" key="4">
    <source>
        <dbReference type="ARBA" id="ARBA00023136"/>
    </source>
</evidence>
<keyword evidence="3 5" id="KW-1133">Transmembrane helix</keyword>
<feature type="transmembrane region" description="Helical" evidence="5">
    <location>
        <begin position="66"/>
        <end position="86"/>
    </location>
</feature>
<gene>
    <name evidence="7" type="ORF">QL112_020510</name>
</gene>
<feature type="transmembrane region" description="Helical" evidence="5">
    <location>
        <begin position="37"/>
        <end position="54"/>
    </location>
</feature>
<feature type="transmembrane region" description="Helical" evidence="5">
    <location>
        <begin position="12"/>
        <end position="31"/>
    </location>
</feature>
<feature type="transmembrane region" description="Helical" evidence="5">
    <location>
        <begin position="187"/>
        <end position="219"/>
    </location>
</feature>
<dbReference type="Proteomes" id="UP001300348">
    <property type="component" value="Chromosome"/>
</dbReference>
<evidence type="ECO:0000256" key="2">
    <source>
        <dbReference type="ARBA" id="ARBA00022692"/>
    </source>
</evidence>
<feature type="transmembrane region" description="Helical" evidence="5">
    <location>
        <begin position="164"/>
        <end position="180"/>
    </location>
</feature>
<dbReference type="Pfam" id="PF04932">
    <property type="entry name" value="Wzy_C"/>
    <property type="match status" value="1"/>
</dbReference>
<keyword evidence="2 5" id="KW-0812">Transmembrane</keyword>
<proteinExistence type="predicted"/>
<keyword evidence="4 5" id="KW-0472">Membrane</keyword>
<evidence type="ECO:0000313" key="8">
    <source>
        <dbReference type="Proteomes" id="UP001300348"/>
    </source>
</evidence>